<dbReference type="AlphaFoldDB" id="A0A9Q3BK40"/>
<evidence type="ECO:0000313" key="3">
    <source>
        <dbReference type="Proteomes" id="UP000765509"/>
    </source>
</evidence>
<dbReference type="Proteomes" id="UP000765509">
    <property type="component" value="Unassembled WGS sequence"/>
</dbReference>
<accession>A0A9Q3BK40</accession>
<proteinExistence type="predicted"/>
<evidence type="ECO:0000313" key="2">
    <source>
        <dbReference type="EMBL" id="MBW0466397.1"/>
    </source>
</evidence>
<feature type="compositionally biased region" description="Basic and acidic residues" evidence="1">
    <location>
        <begin position="166"/>
        <end position="184"/>
    </location>
</feature>
<reference evidence="2" key="1">
    <citation type="submission" date="2021-03" db="EMBL/GenBank/DDBJ databases">
        <title>Draft genome sequence of rust myrtle Austropuccinia psidii MF-1, a brazilian biotype.</title>
        <authorList>
            <person name="Quecine M.C."/>
            <person name="Pachon D.M.R."/>
            <person name="Bonatelli M.L."/>
            <person name="Correr F.H."/>
            <person name="Franceschini L.M."/>
            <person name="Leite T.F."/>
            <person name="Margarido G.R.A."/>
            <person name="Almeida C.A."/>
            <person name="Ferrarezi J.A."/>
            <person name="Labate C.A."/>
        </authorList>
    </citation>
    <scope>NUCLEOTIDE SEQUENCE</scope>
    <source>
        <strain evidence="2">MF-1</strain>
    </source>
</reference>
<sequence>MTASEDVKEKIESIQGYEEKHFEKLKEEPITECGRVEPDRRYKPGFLEKLFNITKKEGGISTLSEYKRFISEYEKILNYLYKYGYLKKEVKHNEEFYEHLSSDIITSIIKEIRRDKLMVKSRDGQYVVPPLKALGKYMEQELETVIISKERSEYVSNGTEANKSFPSKDKEKKTRFEDKKWKLL</sequence>
<gene>
    <name evidence="2" type="ORF">O181_006112</name>
</gene>
<dbReference type="EMBL" id="AVOT02001289">
    <property type="protein sequence ID" value="MBW0466397.1"/>
    <property type="molecule type" value="Genomic_DNA"/>
</dbReference>
<organism evidence="2 3">
    <name type="scientific">Austropuccinia psidii MF-1</name>
    <dbReference type="NCBI Taxonomy" id="1389203"/>
    <lineage>
        <taxon>Eukaryota</taxon>
        <taxon>Fungi</taxon>
        <taxon>Dikarya</taxon>
        <taxon>Basidiomycota</taxon>
        <taxon>Pucciniomycotina</taxon>
        <taxon>Pucciniomycetes</taxon>
        <taxon>Pucciniales</taxon>
        <taxon>Sphaerophragmiaceae</taxon>
        <taxon>Austropuccinia</taxon>
    </lineage>
</organism>
<protein>
    <submittedName>
        <fullName evidence="2">Uncharacterized protein</fullName>
    </submittedName>
</protein>
<keyword evidence="3" id="KW-1185">Reference proteome</keyword>
<name>A0A9Q3BK40_9BASI</name>
<dbReference type="OrthoDB" id="2506366at2759"/>
<comment type="caution">
    <text evidence="2">The sequence shown here is derived from an EMBL/GenBank/DDBJ whole genome shotgun (WGS) entry which is preliminary data.</text>
</comment>
<feature type="region of interest" description="Disordered" evidence="1">
    <location>
        <begin position="154"/>
        <end position="184"/>
    </location>
</feature>
<evidence type="ECO:0000256" key="1">
    <source>
        <dbReference type="SAM" id="MobiDB-lite"/>
    </source>
</evidence>
<feature type="compositionally biased region" description="Polar residues" evidence="1">
    <location>
        <begin position="154"/>
        <end position="165"/>
    </location>
</feature>